<sequence>MLTNAKTAIAALALGVVSVATAAPASAVLWRSQSDPLFVYEDDVRQGGAYGNFYNDGQVRAMSTSWQKDYRPGGNYVRVETDFMFYGPTNTCGGNACWYTSASKQTVETRSDDWIKDSRARDLAPQGEKARGHIDICEVQAWSNDPCSAKALPTFDY</sequence>
<reference evidence="1" key="1">
    <citation type="submission" date="2015-08" db="EMBL/GenBank/DDBJ databases">
        <authorList>
            <person name="Babu N.S."/>
            <person name="Beckwith C.J."/>
            <person name="Beseler K.G."/>
            <person name="Brison A."/>
            <person name="Carone J.V."/>
            <person name="Caskin T.P."/>
            <person name="Diamond M."/>
            <person name="Durham M.E."/>
            <person name="Foxe J.M."/>
            <person name="Go M."/>
            <person name="Henderson B.A."/>
            <person name="Jones I.B."/>
            <person name="McGettigan J.A."/>
            <person name="Micheletti S.J."/>
            <person name="Nasrallah M.E."/>
            <person name="Ortiz D."/>
            <person name="Piller C.R."/>
            <person name="Privatt S.R."/>
            <person name="Schneider S.L."/>
            <person name="Sharp S."/>
            <person name="Smith T.C."/>
            <person name="Stanton J.D."/>
            <person name="Ullery H.E."/>
            <person name="Wilson R.J."/>
            <person name="Serrano M.G."/>
            <person name="Buck G."/>
            <person name="Lee V."/>
            <person name="Wang Y."/>
            <person name="Carvalho R."/>
            <person name="Voegtly L."/>
            <person name="Shi R."/>
            <person name="Duckworth R."/>
            <person name="Johnson A."/>
            <person name="Loviza R."/>
            <person name="Walstead R."/>
            <person name="Shah Z."/>
            <person name="Kiflezghi M."/>
            <person name="Wade K."/>
            <person name="Ball S.L."/>
            <person name="Bradley K.W."/>
            <person name="Asai D.J."/>
            <person name="Bowman C.A."/>
            <person name="Russell D.A."/>
            <person name="Pope W.H."/>
            <person name="Jacobs-Sera D."/>
            <person name="Hendrix R.W."/>
            <person name="Hatfull G.F."/>
        </authorList>
    </citation>
    <scope>NUCLEOTIDE SEQUENCE</scope>
</reference>
<proteinExistence type="predicted"/>
<dbReference type="AlphaFoldDB" id="A0A2P2CII3"/>
<evidence type="ECO:0000313" key="1">
    <source>
        <dbReference type="EMBL" id="CUR60822.1"/>
    </source>
</evidence>
<dbReference type="EMBL" id="CZKA01000085">
    <property type="protein sequence ID" value="CUR60822.1"/>
    <property type="molecule type" value="Genomic_DNA"/>
</dbReference>
<protein>
    <submittedName>
        <fullName evidence="1">Uncharacterized protein</fullName>
    </submittedName>
</protein>
<gene>
    <name evidence="1" type="ORF">NOCA290007</name>
</gene>
<name>A0A2P2CII3_9ZZZZ</name>
<organism evidence="1">
    <name type="scientific">metagenome</name>
    <dbReference type="NCBI Taxonomy" id="256318"/>
    <lineage>
        <taxon>unclassified sequences</taxon>
        <taxon>metagenomes</taxon>
    </lineage>
</organism>
<accession>A0A2P2CII3</accession>